<accession>A0ABX9MXR4</accession>
<proteinExistence type="predicted"/>
<organism evidence="3 4">
    <name type="scientific">Neopusillimonas maritima</name>
    <dbReference type="NCBI Taxonomy" id="2026239"/>
    <lineage>
        <taxon>Bacteria</taxon>
        <taxon>Pseudomonadati</taxon>
        <taxon>Pseudomonadota</taxon>
        <taxon>Betaproteobacteria</taxon>
        <taxon>Burkholderiales</taxon>
        <taxon>Alcaligenaceae</taxon>
        <taxon>Neopusillimonas</taxon>
    </lineage>
</organism>
<comment type="caution">
    <text evidence="3">The sequence shown here is derived from an EMBL/GenBank/DDBJ whole genome shotgun (WGS) entry which is preliminary data.</text>
</comment>
<reference evidence="3 4" key="1">
    <citation type="submission" date="2017-08" db="EMBL/GenBank/DDBJ databases">
        <title>Pusillimonas indicus sp. nov., a member of the family Alcaligenaceae isolated from surface seawater.</title>
        <authorList>
            <person name="Li J."/>
        </authorList>
    </citation>
    <scope>NUCLEOTIDE SEQUENCE [LARGE SCALE GENOMIC DNA]</scope>
    <source>
        <strain evidence="3 4">17-4A</strain>
    </source>
</reference>
<dbReference type="Pfam" id="PF07362">
    <property type="entry name" value="CcdA"/>
    <property type="match status" value="1"/>
</dbReference>
<sequence length="70" mass="8019">MVKKLFQTPSPIVRRPPDNRGALRGVKEDVAQSMMNTQMDLWLKQNAKAINSSNAFVEENGLPLEKYRLF</sequence>
<feature type="region of interest" description="Disordered" evidence="2">
    <location>
        <begin position="1"/>
        <end position="22"/>
    </location>
</feature>
<evidence type="ECO:0000256" key="2">
    <source>
        <dbReference type="SAM" id="MobiDB-lite"/>
    </source>
</evidence>
<keyword evidence="1" id="KW-1277">Toxin-antitoxin system</keyword>
<dbReference type="EMBL" id="NQOU01000001">
    <property type="protein sequence ID" value="RII83774.1"/>
    <property type="molecule type" value="Genomic_DNA"/>
</dbReference>
<evidence type="ECO:0000313" key="4">
    <source>
        <dbReference type="Proteomes" id="UP000266483"/>
    </source>
</evidence>
<keyword evidence="4" id="KW-1185">Reference proteome</keyword>
<dbReference type="RefSeq" id="WP_119440636.1">
    <property type="nucleotide sequence ID" value="NZ_CP170494.1"/>
</dbReference>
<evidence type="ECO:0000313" key="3">
    <source>
        <dbReference type="EMBL" id="RII83774.1"/>
    </source>
</evidence>
<dbReference type="InterPro" id="IPR009956">
    <property type="entry name" value="Post-segregation_anti-tox_CcdA"/>
</dbReference>
<evidence type="ECO:0008006" key="5">
    <source>
        <dbReference type="Google" id="ProtNLM"/>
    </source>
</evidence>
<dbReference type="Proteomes" id="UP000266483">
    <property type="component" value="Unassembled WGS sequence"/>
</dbReference>
<evidence type="ECO:0000256" key="1">
    <source>
        <dbReference type="ARBA" id="ARBA00022649"/>
    </source>
</evidence>
<gene>
    <name evidence="3" type="ORF">CJO09_00570</name>
</gene>
<name>A0ABX9MXR4_9BURK</name>
<protein>
    <recommendedName>
        <fullName evidence="5">Post-segregation antitoxin CcdA</fullName>
    </recommendedName>
</protein>